<evidence type="ECO:0000259" key="1">
    <source>
        <dbReference type="PROSITE" id="PS50943"/>
    </source>
</evidence>
<dbReference type="InterPro" id="IPR043917">
    <property type="entry name" value="DUF5753"/>
</dbReference>
<dbReference type="SMART" id="SM00530">
    <property type="entry name" value="HTH_XRE"/>
    <property type="match status" value="1"/>
</dbReference>
<dbReference type="Gene3D" id="1.10.260.40">
    <property type="entry name" value="lambda repressor-like DNA-binding domains"/>
    <property type="match status" value="1"/>
</dbReference>
<dbReference type="EMBL" id="JBHSBH010000004">
    <property type="protein sequence ID" value="MFC3995655.1"/>
    <property type="molecule type" value="Genomic_DNA"/>
</dbReference>
<evidence type="ECO:0000313" key="2">
    <source>
        <dbReference type="EMBL" id="MFC3995655.1"/>
    </source>
</evidence>
<dbReference type="PROSITE" id="PS50943">
    <property type="entry name" value="HTH_CROC1"/>
    <property type="match status" value="1"/>
</dbReference>
<name>A0ABV8FLY4_9ACTN</name>
<dbReference type="InterPro" id="IPR001387">
    <property type="entry name" value="Cro/C1-type_HTH"/>
</dbReference>
<dbReference type="RefSeq" id="WP_378530949.1">
    <property type="nucleotide sequence ID" value="NZ_JBHSBH010000004.1"/>
</dbReference>
<reference evidence="3" key="1">
    <citation type="journal article" date="2019" name="Int. J. Syst. Evol. Microbiol.">
        <title>The Global Catalogue of Microorganisms (GCM) 10K type strain sequencing project: providing services to taxonomists for standard genome sequencing and annotation.</title>
        <authorList>
            <consortium name="The Broad Institute Genomics Platform"/>
            <consortium name="The Broad Institute Genome Sequencing Center for Infectious Disease"/>
            <person name="Wu L."/>
            <person name="Ma J."/>
        </authorList>
    </citation>
    <scope>NUCLEOTIDE SEQUENCE [LARGE SCALE GENOMIC DNA]</scope>
    <source>
        <strain evidence="3">TBRC 1826</strain>
    </source>
</reference>
<dbReference type="Pfam" id="PF13560">
    <property type="entry name" value="HTH_31"/>
    <property type="match status" value="1"/>
</dbReference>
<keyword evidence="3" id="KW-1185">Reference proteome</keyword>
<comment type="caution">
    <text evidence="2">The sequence shown here is derived from an EMBL/GenBank/DDBJ whole genome shotgun (WGS) entry which is preliminary data.</text>
</comment>
<dbReference type="CDD" id="cd00093">
    <property type="entry name" value="HTH_XRE"/>
    <property type="match status" value="1"/>
</dbReference>
<proteinExistence type="predicted"/>
<evidence type="ECO:0000313" key="3">
    <source>
        <dbReference type="Proteomes" id="UP001595847"/>
    </source>
</evidence>
<organism evidence="2 3">
    <name type="scientific">Nocardiopsis sediminis</name>
    <dbReference type="NCBI Taxonomy" id="1778267"/>
    <lineage>
        <taxon>Bacteria</taxon>
        <taxon>Bacillati</taxon>
        <taxon>Actinomycetota</taxon>
        <taxon>Actinomycetes</taxon>
        <taxon>Streptosporangiales</taxon>
        <taxon>Nocardiopsidaceae</taxon>
        <taxon>Nocardiopsis</taxon>
    </lineage>
</organism>
<dbReference type="Pfam" id="PF19054">
    <property type="entry name" value="DUF5753"/>
    <property type="match status" value="1"/>
</dbReference>
<dbReference type="InterPro" id="IPR010982">
    <property type="entry name" value="Lambda_DNA-bd_dom_sf"/>
</dbReference>
<feature type="domain" description="HTH cro/C1-type" evidence="1">
    <location>
        <begin position="10"/>
        <end position="64"/>
    </location>
</feature>
<dbReference type="Proteomes" id="UP001595847">
    <property type="component" value="Unassembled WGS sequence"/>
</dbReference>
<accession>A0ABV8FLY4</accession>
<dbReference type="SUPFAM" id="SSF47413">
    <property type="entry name" value="lambda repressor-like DNA-binding domains"/>
    <property type="match status" value="1"/>
</dbReference>
<sequence length="253" mass="27342">MTPTAFSDALTRFRELAGLTQLQLANRSGTGHSSVNRWEKGGSLPKRDNVERLDVALNANGKLLATWRRSTTGTGLPEWARDLDAIELAARHLSITAPTLVPGLLQCESYARTVFRAGHPLASPEELDQLVTLRCGRLAELEDLTVTAVFPVSAVTAMPEPVRRAQAAHLLKWADTDRVAIHLVPEGTVLLVPTSPLMIFTLRSGDLAVASDHAAGNLVYETDAHERMLASYTSALAASLPVTLSLDILRNLP</sequence>
<gene>
    <name evidence="2" type="ORF">ACFOVU_07005</name>
</gene>
<protein>
    <submittedName>
        <fullName evidence="2">Helix-turn-helix domain-containing protein</fullName>
    </submittedName>
</protein>